<feature type="region of interest" description="Disordered" evidence="1">
    <location>
        <begin position="1"/>
        <end position="146"/>
    </location>
</feature>
<dbReference type="AlphaFoldDB" id="A0A6A9UYA3"/>
<dbReference type="Proteomes" id="UP000435304">
    <property type="component" value="Unassembled WGS sequence"/>
</dbReference>
<dbReference type="GO" id="GO:0016787">
    <property type="term" value="F:hydrolase activity"/>
    <property type="evidence" value="ECO:0007669"/>
    <property type="project" value="UniProtKB-KW"/>
</dbReference>
<sequence>MRGPLPWSRAAADGRPRQHPRRPGRRLPPLGRRLRDRPPGVARRPDLAGGRGPRRLRTARAAGREDRRPVPGGRPRRGPAAAPRRDGRADPAGAVRPPGAGPGTLRRLVVGRGDQRHGRPAGAEAAPHRPGRPGRRLGRLRGAGIRKPDPRIFTAALAVGGHEAGEAWMVGDSADHDVRGARAVGARSVWLHRGRCWPADAPPPDHVAGSFAAAVEHVVAAGAR</sequence>
<dbReference type="InterPro" id="IPR023214">
    <property type="entry name" value="HAD_sf"/>
</dbReference>
<reference evidence="2 3" key="1">
    <citation type="submission" date="2019-12" db="EMBL/GenBank/DDBJ databases">
        <title>Auraticoccus cholistani sp. nov., an actinomycete isolated from soil of Cholistan desert.</title>
        <authorList>
            <person name="Cheema M.T."/>
        </authorList>
    </citation>
    <scope>NUCLEOTIDE SEQUENCE [LARGE SCALE GENOMIC DNA]</scope>
    <source>
        <strain evidence="2 3">F435</strain>
    </source>
</reference>
<feature type="compositionally biased region" description="Basic residues" evidence="1">
    <location>
        <begin position="129"/>
        <end position="139"/>
    </location>
</feature>
<dbReference type="Pfam" id="PF13242">
    <property type="entry name" value="Hydrolase_like"/>
    <property type="match status" value="1"/>
</dbReference>
<keyword evidence="3" id="KW-1185">Reference proteome</keyword>
<dbReference type="EMBL" id="WPCU01000007">
    <property type="protein sequence ID" value="MVA76714.1"/>
    <property type="molecule type" value="Genomic_DNA"/>
</dbReference>
<comment type="caution">
    <text evidence="2">The sequence shown here is derived from an EMBL/GenBank/DDBJ whole genome shotgun (WGS) entry which is preliminary data.</text>
</comment>
<protein>
    <submittedName>
        <fullName evidence="2">HAD hydrolase-like protein</fullName>
    </submittedName>
</protein>
<keyword evidence="2" id="KW-0378">Hydrolase</keyword>
<proteinExistence type="predicted"/>
<name>A0A6A9UYA3_9ACTN</name>
<dbReference type="SUPFAM" id="SSF56784">
    <property type="entry name" value="HAD-like"/>
    <property type="match status" value="1"/>
</dbReference>
<feature type="compositionally biased region" description="Low complexity" evidence="1">
    <location>
        <begin position="70"/>
        <end position="82"/>
    </location>
</feature>
<evidence type="ECO:0000313" key="2">
    <source>
        <dbReference type="EMBL" id="MVA76714.1"/>
    </source>
</evidence>
<gene>
    <name evidence="2" type="ORF">GC722_11865</name>
</gene>
<accession>A0A6A9UYA3</accession>
<evidence type="ECO:0000256" key="1">
    <source>
        <dbReference type="SAM" id="MobiDB-lite"/>
    </source>
</evidence>
<evidence type="ECO:0000313" key="3">
    <source>
        <dbReference type="Proteomes" id="UP000435304"/>
    </source>
</evidence>
<dbReference type="InterPro" id="IPR036412">
    <property type="entry name" value="HAD-like_sf"/>
</dbReference>
<organism evidence="2 3">
    <name type="scientific">Auraticoccus cholistanensis</name>
    <dbReference type="NCBI Taxonomy" id="2656650"/>
    <lineage>
        <taxon>Bacteria</taxon>
        <taxon>Bacillati</taxon>
        <taxon>Actinomycetota</taxon>
        <taxon>Actinomycetes</taxon>
        <taxon>Propionibacteriales</taxon>
        <taxon>Propionibacteriaceae</taxon>
        <taxon>Auraticoccus</taxon>
    </lineage>
</organism>
<dbReference type="Gene3D" id="3.40.50.1000">
    <property type="entry name" value="HAD superfamily/HAD-like"/>
    <property type="match status" value="1"/>
</dbReference>